<keyword evidence="3" id="KW-0564">Palmitate</keyword>
<dbReference type="RefSeq" id="WP_176807593.1">
    <property type="nucleotide sequence ID" value="NZ_CP055302.1"/>
</dbReference>
<evidence type="ECO:0000256" key="2">
    <source>
        <dbReference type="ARBA" id="ARBA00023136"/>
    </source>
</evidence>
<sequence length="139" mass="16017">MSILLKQHRVVCVAVLAFLLGACSSVVTPPVEQIHQIHKTKTPVKMVEKKVEGTHKVNIYRCDNGKRVEVDRQKKDRKLDKKESVKITFQGTSHLLSSTVTRNGRKYTNIRWTWNELRNGKAFLYDNTKRNLAVNCVKQ</sequence>
<evidence type="ECO:0000256" key="4">
    <source>
        <dbReference type="ARBA" id="ARBA00023288"/>
    </source>
</evidence>
<proteinExistence type="predicted"/>
<gene>
    <name evidence="7" type="ORF">HV559_03760</name>
    <name evidence="8" type="ORF">HV560_03750</name>
</gene>
<dbReference type="SUPFAM" id="SSF141488">
    <property type="entry name" value="YdhA-like"/>
    <property type="match status" value="1"/>
</dbReference>
<dbReference type="InterPro" id="IPR036328">
    <property type="entry name" value="MliC_sf"/>
</dbReference>
<dbReference type="Gene3D" id="2.40.128.200">
    <property type="match status" value="1"/>
</dbReference>
<dbReference type="EMBL" id="CP055305">
    <property type="protein sequence ID" value="QLB42003.1"/>
    <property type="molecule type" value="Genomic_DNA"/>
</dbReference>
<reference evidence="9 10" key="1">
    <citation type="submission" date="2020-06" db="EMBL/GenBank/DDBJ databases">
        <title>Mannheimia pernigra sp. nov. isolated from bovine respiratory tract.</title>
        <authorList>
            <person name="Kuhnert P."/>
            <person name="Akarsu-Egger H."/>
        </authorList>
    </citation>
    <scope>NUCLEOTIDE SEQUENCE [LARGE SCALE GENOMIC DNA]</scope>
    <source>
        <strain evidence="8 10">17CN0883</strain>
        <strain evidence="7 9">BNO311</strain>
    </source>
</reference>
<evidence type="ECO:0000313" key="7">
    <source>
        <dbReference type="EMBL" id="QLB40056.1"/>
    </source>
</evidence>
<feature type="domain" description="C-type lysozyme inhibitor" evidence="6">
    <location>
        <begin position="60"/>
        <end position="130"/>
    </location>
</feature>
<keyword evidence="2" id="KW-0472">Membrane</keyword>
<evidence type="ECO:0000313" key="9">
    <source>
        <dbReference type="Proteomes" id="UP000509660"/>
    </source>
</evidence>
<feature type="chain" id="PRO_5044657639" evidence="5">
    <location>
        <begin position="29"/>
        <end position="139"/>
    </location>
</feature>
<protein>
    <submittedName>
        <fullName evidence="8">MliC family protein</fullName>
    </submittedName>
</protein>
<keyword evidence="9" id="KW-1185">Reference proteome</keyword>
<evidence type="ECO:0000313" key="10">
    <source>
        <dbReference type="Proteomes" id="UP000509784"/>
    </source>
</evidence>
<accession>A0A7H8UNF9</accession>
<evidence type="ECO:0000259" key="6">
    <source>
        <dbReference type="Pfam" id="PF09864"/>
    </source>
</evidence>
<evidence type="ECO:0000256" key="1">
    <source>
        <dbReference type="ARBA" id="ARBA00022729"/>
    </source>
</evidence>
<dbReference type="InterPro" id="IPR018660">
    <property type="entry name" value="MliC"/>
</dbReference>
<dbReference type="Proteomes" id="UP000509784">
    <property type="component" value="Chromosome"/>
</dbReference>
<name>A0A7H8UNF9_9PAST</name>
<dbReference type="EMBL" id="CP055306">
    <property type="protein sequence ID" value="QLB40056.1"/>
    <property type="molecule type" value="Genomic_DNA"/>
</dbReference>
<organism evidence="8 10">
    <name type="scientific">Mannheimia pernigra</name>
    <dbReference type="NCBI Taxonomy" id="111844"/>
    <lineage>
        <taxon>Bacteria</taxon>
        <taxon>Pseudomonadati</taxon>
        <taxon>Pseudomonadota</taxon>
        <taxon>Gammaproteobacteria</taxon>
        <taxon>Pasteurellales</taxon>
        <taxon>Pasteurellaceae</taxon>
        <taxon>Mannheimia</taxon>
    </lineage>
</organism>
<keyword evidence="1 5" id="KW-0732">Signal</keyword>
<evidence type="ECO:0000313" key="8">
    <source>
        <dbReference type="EMBL" id="QLB42003.1"/>
    </source>
</evidence>
<dbReference type="AlphaFoldDB" id="A0A7H8UNF9"/>
<dbReference type="Pfam" id="PF09864">
    <property type="entry name" value="MliC"/>
    <property type="match status" value="1"/>
</dbReference>
<evidence type="ECO:0000256" key="3">
    <source>
        <dbReference type="ARBA" id="ARBA00023139"/>
    </source>
</evidence>
<accession>A0A7H8USE2</accession>
<dbReference type="Proteomes" id="UP000509660">
    <property type="component" value="Chromosome"/>
</dbReference>
<dbReference type="PROSITE" id="PS51257">
    <property type="entry name" value="PROKAR_LIPOPROTEIN"/>
    <property type="match status" value="1"/>
</dbReference>
<feature type="signal peptide" evidence="5">
    <location>
        <begin position="1"/>
        <end position="28"/>
    </location>
</feature>
<keyword evidence="4" id="KW-0449">Lipoprotein</keyword>
<evidence type="ECO:0000256" key="5">
    <source>
        <dbReference type="SAM" id="SignalP"/>
    </source>
</evidence>
<dbReference type="KEGG" id="mpeg:HV560_03750"/>